<keyword evidence="1" id="KW-0812">Transmembrane</keyword>
<accession>A0A9P7Z097</accession>
<protein>
    <submittedName>
        <fullName evidence="2">Spherulation-specific family 4</fullName>
    </submittedName>
</protein>
<reference evidence="2" key="1">
    <citation type="journal article" date="2021" name="IMA Fungus">
        <title>Genomic characterization of three marine fungi, including Emericellopsis atlantica sp. nov. with signatures of a generalist lifestyle and marine biomass degradation.</title>
        <authorList>
            <person name="Hagestad O.C."/>
            <person name="Hou L."/>
            <person name="Andersen J.H."/>
            <person name="Hansen E.H."/>
            <person name="Altermark B."/>
            <person name="Li C."/>
            <person name="Kuhnert E."/>
            <person name="Cox R.J."/>
            <person name="Crous P.W."/>
            <person name="Spatafora J.W."/>
            <person name="Lail K."/>
            <person name="Amirebrahimi M."/>
            <person name="Lipzen A."/>
            <person name="Pangilinan J."/>
            <person name="Andreopoulos W."/>
            <person name="Hayes R.D."/>
            <person name="Ng V."/>
            <person name="Grigoriev I.V."/>
            <person name="Jackson S.A."/>
            <person name="Sutton T.D.S."/>
            <person name="Dobson A.D.W."/>
            <person name="Rama T."/>
        </authorList>
    </citation>
    <scope>NUCLEOTIDE SEQUENCE</scope>
    <source>
        <strain evidence="2">TRa3180A</strain>
    </source>
</reference>
<keyword evidence="1" id="KW-1133">Transmembrane helix</keyword>
<proteinExistence type="predicted"/>
<dbReference type="InterPro" id="IPR021986">
    <property type="entry name" value="Spherulin4"/>
</dbReference>
<gene>
    <name evidence="2" type="ORF">BJ878DRAFT_424107</name>
</gene>
<keyword evidence="3" id="KW-1185">Reference proteome</keyword>
<evidence type="ECO:0000313" key="2">
    <source>
        <dbReference type="EMBL" id="KAG9243218.1"/>
    </source>
</evidence>
<sequence>MSSKLQNFQHKSRNFWSRKRCFWTGLVVLIILTAIAIPVGVMFGREKKTTPRSSVLVPLYVYPYPGAWDPLYTAIASHPKLQFIVVVNPHNGPGAGSLPDGNYTREIPRLNSHANVQTAGYVSTDYGKRDTKLMLKDVDVYSNWSSHSLGMDGIFLDEVPTQYNFSTVRAYEQVSLEIRSAPGLGPDSLIIHNPGTIPDARYLALCNMTIVFEGSYDTYQQHNLSDTIKSFCKDSGCVRNSLAVVVHSVPPTIDAKVEKSMLKDVRKLAAGVFITSLSTDYYSSFGQSWGAFVQDADA</sequence>
<feature type="transmembrane region" description="Helical" evidence="1">
    <location>
        <begin position="21"/>
        <end position="43"/>
    </location>
</feature>
<comment type="caution">
    <text evidence="2">The sequence shown here is derived from an EMBL/GenBank/DDBJ whole genome shotgun (WGS) entry which is preliminary data.</text>
</comment>
<dbReference type="Proteomes" id="UP000887226">
    <property type="component" value="Unassembled WGS sequence"/>
</dbReference>
<dbReference type="OrthoDB" id="5342184at2759"/>
<organism evidence="2 3">
    <name type="scientific">Calycina marina</name>
    <dbReference type="NCBI Taxonomy" id="1763456"/>
    <lineage>
        <taxon>Eukaryota</taxon>
        <taxon>Fungi</taxon>
        <taxon>Dikarya</taxon>
        <taxon>Ascomycota</taxon>
        <taxon>Pezizomycotina</taxon>
        <taxon>Leotiomycetes</taxon>
        <taxon>Helotiales</taxon>
        <taxon>Pezizellaceae</taxon>
        <taxon>Calycina</taxon>
    </lineage>
</organism>
<dbReference type="AlphaFoldDB" id="A0A9P7Z097"/>
<keyword evidence="1" id="KW-0472">Membrane</keyword>
<dbReference type="Pfam" id="PF12138">
    <property type="entry name" value="Spherulin4"/>
    <property type="match status" value="1"/>
</dbReference>
<dbReference type="PANTHER" id="PTHR35040:SF7">
    <property type="entry name" value="FIBRONECTIN TYPE-III DOMAIN-CONTAINING PROTEIN-RELATED"/>
    <property type="match status" value="1"/>
</dbReference>
<name>A0A9P7Z097_9HELO</name>
<dbReference type="EMBL" id="MU253996">
    <property type="protein sequence ID" value="KAG9243218.1"/>
    <property type="molecule type" value="Genomic_DNA"/>
</dbReference>
<evidence type="ECO:0000256" key="1">
    <source>
        <dbReference type="SAM" id="Phobius"/>
    </source>
</evidence>
<dbReference type="PANTHER" id="PTHR35040">
    <property type="match status" value="1"/>
</dbReference>
<evidence type="ECO:0000313" key="3">
    <source>
        <dbReference type="Proteomes" id="UP000887226"/>
    </source>
</evidence>